<evidence type="ECO:0000256" key="10">
    <source>
        <dbReference type="ARBA" id="ARBA00023125"/>
    </source>
</evidence>
<dbReference type="InterPro" id="IPR036890">
    <property type="entry name" value="HATPase_C_sf"/>
</dbReference>
<evidence type="ECO:0000256" key="13">
    <source>
        <dbReference type="SAM" id="Phobius"/>
    </source>
</evidence>
<dbReference type="FunFam" id="3.30.565.10:FF:000037">
    <property type="entry name" value="Hybrid sensor histidine kinase/response regulator"/>
    <property type="match status" value="1"/>
</dbReference>
<sequence>MNLQNSTRRYELFYKTKKIIKSPVYCTETTKDLNLHTNQRHAIMRKTFFILLSFLIQNLYAQEQNIFFSSLKIENGLSHHTVTSIYQDERGFIWIGTREGLNLYNGATVTTYKSEEDNLNSLLYNSIQKICGNRHGEIYIQGSQGVSAFNFEKEQFSTLIHDNVSTITYHDRLYIATNNKILSYENGQSSPYYELEDPHIKINVLSFINNDLWIGTKQHGLFILSGKNMKKVRIPSEVADIYQDSQKNIWVCTMGDGLYCYRKNTLERIYKQGNNAIASNNIRSCCEDNKGNLWIATSTGLNKLNINTSQFTFYGADEKPGSLNHSSITCVTNDNQGNIWIGSYFGGVNYFNPACQIYTLYKNSSTEGIGLSFPVIGKMIEDASGNLWIATEGGGVNYFDRINKRFIWYKQENNMNSLSSNKIKSLYLDEHNNILWIGTHNGLNKLELKNKRLTQFYHNEKDSNSLPSNIISDIIPYKDKLFISTHSGVCLFDPKTNQSEQFFQSKSQTEGITYATDLFIDHSSTLWIVTGEFLFSYNLNDRSLKKFFDEDKSSSPNRHNVTVYIFEDSLKELWLATWGNGLYKFNREEQKFEKFVSQKDGLQSDCIYGITELEAGKLLILSNQGYSLFNTKNKEIINYSSATGLPVTGFNEYSLCKTRDNEIFLGSINGLLSFKQENSIKQEYKKIIPYRLLVNNKEVHVGDQTEILNKALYYTDKITLNASQSVFSMQFTTLNYTQQQQDIFYCLKGYSDEWINTNNFNSITYSNLPAGKYTLILSSKEGITNPSLGQTSIDIHILPPFYKSPLAIFIYITIIILAIFYLSHSHKVRNKLKQIIKYEKKRLQDNEEKTQFKLSFFTNISHEFKTPLTLIIGEIELLLQSPDQQVPDNYRKILNIYKNSLQLKQLISELLDFRKQESKQLKITVSKNNIVNFLYENYLLFKPYADKRNIEFIFKKKVNELDVWYDSKHMQKVVNNLLSNAFKYTKNHGSIKIFVNIEEDYVVFGVEDNGCGINKEDQQKIFEYFYQSSNNLTHPEATGTGIGLALSKAIIELHHGKIIIESMPEQGSRFSIYLKLGYAHFSKDEIKEDKSNCSQIIDSESINMINTNFEQHNAILENNHKLTMLIVEDNDDIRNLLCNVFVSSYKLLTASNGKEGLSLAQKEIPDIILSDVIMPELSGIQLCKKLKNDYNTCHIPIVLLTANISIKYTIEGYQTGADDYILKPFNINLLVARCNNLIKSRQLLQEKFKQSNNVVNIQSLANNDIDKNILAKAMEIIENNISNTDFTINSFAQEMGMARTNLFNKIKAITGQTPNNLILNTRLKRSATLLVENTELNISEIADSVGFSSIAYYSKCFKNMYNTSPQAYRKTHTFKGKQEFL</sequence>
<dbReference type="GO" id="GO:0043565">
    <property type="term" value="F:sequence-specific DNA binding"/>
    <property type="evidence" value="ECO:0007669"/>
    <property type="project" value="InterPro"/>
</dbReference>
<dbReference type="InterPro" id="IPR036097">
    <property type="entry name" value="HisK_dim/P_sf"/>
</dbReference>
<evidence type="ECO:0000256" key="1">
    <source>
        <dbReference type="ARBA" id="ARBA00000085"/>
    </source>
</evidence>
<dbReference type="InterPro" id="IPR003594">
    <property type="entry name" value="HATPase_dom"/>
</dbReference>
<dbReference type="Gene3D" id="1.10.287.130">
    <property type="match status" value="1"/>
</dbReference>
<evidence type="ECO:0000256" key="9">
    <source>
        <dbReference type="ARBA" id="ARBA00023015"/>
    </source>
</evidence>
<dbReference type="InterPro" id="IPR009057">
    <property type="entry name" value="Homeodomain-like_sf"/>
</dbReference>
<comment type="catalytic activity">
    <reaction evidence="1">
        <text>ATP + protein L-histidine = ADP + protein N-phospho-L-histidine.</text>
        <dbReference type="EC" id="2.7.13.3"/>
    </reaction>
</comment>
<dbReference type="GO" id="GO:0003700">
    <property type="term" value="F:DNA-binding transcription factor activity"/>
    <property type="evidence" value="ECO:0007669"/>
    <property type="project" value="InterPro"/>
</dbReference>
<dbReference type="InterPro" id="IPR005467">
    <property type="entry name" value="His_kinase_dom"/>
</dbReference>
<feature type="modified residue" description="4-aspartylphosphate" evidence="12">
    <location>
        <position position="1171"/>
    </location>
</feature>
<feature type="domain" description="Histidine kinase" evidence="15">
    <location>
        <begin position="859"/>
        <end position="1078"/>
    </location>
</feature>
<dbReference type="PROSITE" id="PS00041">
    <property type="entry name" value="HTH_ARAC_FAMILY_1"/>
    <property type="match status" value="1"/>
</dbReference>
<dbReference type="InterPro" id="IPR011006">
    <property type="entry name" value="CheY-like_superfamily"/>
</dbReference>
<dbReference type="Pfam" id="PF02518">
    <property type="entry name" value="HATPase_c"/>
    <property type="match status" value="1"/>
</dbReference>
<dbReference type="Pfam" id="PF07494">
    <property type="entry name" value="Reg_prop"/>
    <property type="match status" value="3"/>
</dbReference>
<dbReference type="GO" id="GO:0005524">
    <property type="term" value="F:ATP binding"/>
    <property type="evidence" value="ECO:0007669"/>
    <property type="project" value="UniProtKB-KW"/>
</dbReference>
<dbReference type="PROSITE" id="PS01124">
    <property type="entry name" value="HTH_ARAC_FAMILY_2"/>
    <property type="match status" value="1"/>
</dbReference>
<feature type="transmembrane region" description="Helical" evidence="13">
    <location>
        <begin position="806"/>
        <end position="823"/>
    </location>
</feature>
<evidence type="ECO:0000256" key="3">
    <source>
        <dbReference type="ARBA" id="ARBA00022553"/>
    </source>
</evidence>
<evidence type="ECO:0000256" key="6">
    <source>
        <dbReference type="ARBA" id="ARBA00022777"/>
    </source>
</evidence>
<evidence type="ECO:0000256" key="4">
    <source>
        <dbReference type="ARBA" id="ARBA00022679"/>
    </source>
</evidence>
<evidence type="ECO:0000313" key="18">
    <source>
        <dbReference type="Proteomes" id="UP000181870"/>
    </source>
</evidence>
<feature type="domain" description="Response regulatory" evidence="16">
    <location>
        <begin position="1123"/>
        <end position="1238"/>
    </location>
</feature>
<reference evidence="17 18" key="1">
    <citation type="submission" date="2016-10" db="EMBL/GenBank/DDBJ databases">
        <authorList>
            <person name="de Groot N.N."/>
        </authorList>
    </citation>
    <scope>NUCLEOTIDE SEQUENCE [LARGE SCALE GENOMIC DNA]</scope>
    <source>
        <strain evidence="17 18">NLAE-zl-C57</strain>
    </source>
</reference>
<evidence type="ECO:0000256" key="8">
    <source>
        <dbReference type="ARBA" id="ARBA00023012"/>
    </source>
</evidence>
<evidence type="ECO:0000256" key="7">
    <source>
        <dbReference type="ARBA" id="ARBA00022840"/>
    </source>
</evidence>
<dbReference type="SMART" id="SM00388">
    <property type="entry name" value="HisKA"/>
    <property type="match status" value="1"/>
</dbReference>
<keyword evidence="5" id="KW-0547">Nucleotide-binding</keyword>
<dbReference type="Pfam" id="PF07495">
    <property type="entry name" value="Y_Y_Y"/>
    <property type="match status" value="1"/>
</dbReference>
<evidence type="ECO:0000259" key="15">
    <source>
        <dbReference type="PROSITE" id="PS50109"/>
    </source>
</evidence>
<dbReference type="SUPFAM" id="SSF55874">
    <property type="entry name" value="ATPase domain of HSP90 chaperone/DNA topoisomerase II/histidine kinase"/>
    <property type="match status" value="1"/>
</dbReference>
<dbReference type="FunFam" id="1.10.10.60:FF:000284">
    <property type="entry name" value="Two-component system sensor histidine kinase/response regulator"/>
    <property type="match status" value="1"/>
</dbReference>
<dbReference type="PROSITE" id="PS50110">
    <property type="entry name" value="RESPONSE_REGULATORY"/>
    <property type="match status" value="1"/>
</dbReference>
<dbReference type="Pfam" id="PF12833">
    <property type="entry name" value="HTH_18"/>
    <property type="match status" value="1"/>
</dbReference>
<evidence type="ECO:0000259" key="16">
    <source>
        <dbReference type="PROSITE" id="PS50110"/>
    </source>
</evidence>
<evidence type="ECO:0000259" key="14">
    <source>
        <dbReference type="PROSITE" id="PS01124"/>
    </source>
</evidence>
<dbReference type="CDD" id="cd17574">
    <property type="entry name" value="REC_OmpR"/>
    <property type="match status" value="1"/>
</dbReference>
<dbReference type="EMBL" id="FNDO01000028">
    <property type="protein sequence ID" value="SDI15398.1"/>
    <property type="molecule type" value="Genomic_DNA"/>
</dbReference>
<dbReference type="Proteomes" id="UP000181870">
    <property type="component" value="Unassembled WGS sequence"/>
</dbReference>
<keyword evidence="13" id="KW-0812">Transmembrane</keyword>
<keyword evidence="8" id="KW-0902">Two-component regulatory system</keyword>
<keyword evidence="7" id="KW-0067">ATP-binding</keyword>
<dbReference type="SMART" id="SM00342">
    <property type="entry name" value="HTH_ARAC"/>
    <property type="match status" value="1"/>
</dbReference>
<dbReference type="InterPro" id="IPR001789">
    <property type="entry name" value="Sig_transdc_resp-reg_receiver"/>
</dbReference>
<dbReference type="InterPro" id="IPR011123">
    <property type="entry name" value="Y_Y_Y"/>
</dbReference>
<dbReference type="CDD" id="cd00075">
    <property type="entry name" value="HATPase"/>
    <property type="match status" value="1"/>
</dbReference>
<dbReference type="SUPFAM" id="SSF47384">
    <property type="entry name" value="Homodimeric domain of signal transducing histidine kinase"/>
    <property type="match status" value="1"/>
</dbReference>
<dbReference type="SUPFAM" id="SSF46689">
    <property type="entry name" value="Homeodomain-like"/>
    <property type="match status" value="1"/>
</dbReference>
<feature type="domain" description="HTH araC/xylS-type" evidence="14">
    <location>
        <begin position="1271"/>
        <end position="1371"/>
    </location>
</feature>
<dbReference type="InterPro" id="IPR015943">
    <property type="entry name" value="WD40/YVTN_repeat-like_dom_sf"/>
</dbReference>
<dbReference type="Gene3D" id="2.60.40.10">
    <property type="entry name" value="Immunoglobulins"/>
    <property type="match status" value="1"/>
</dbReference>
<dbReference type="Pfam" id="PF00072">
    <property type="entry name" value="Response_reg"/>
    <property type="match status" value="1"/>
</dbReference>
<dbReference type="Gene3D" id="3.30.565.10">
    <property type="entry name" value="Histidine kinase-like ATPase, C-terminal domain"/>
    <property type="match status" value="1"/>
</dbReference>
<name>A0A1G8I8W4_BACOV</name>
<evidence type="ECO:0000313" key="17">
    <source>
        <dbReference type="EMBL" id="SDI15398.1"/>
    </source>
</evidence>
<keyword evidence="9" id="KW-0805">Transcription regulation</keyword>
<dbReference type="Gene3D" id="3.40.50.2300">
    <property type="match status" value="1"/>
</dbReference>
<evidence type="ECO:0000256" key="5">
    <source>
        <dbReference type="ARBA" id="ARBA00022741"/>
    </source>
</evidence>
<keyword evidence="10" id="KW-0238">DNA-binding</keyword>
<dbReference type="PANTHER" id="PTHR43547">
    <property type="entry name" value="TWO-COMPONENT HISTIDINE KINASE"/>
    <property type="match status" value="1"/>
</dbReference>
<dbReference type="InterPro" id="IPR018060">
    <property type="entry name" value="HTH_AraC"/>
</dbReference>
<dbReference type="InterPro" id="IPR004358">
    <property type="entry name" value="Sig_transdc_His_kin-like_C"/>
</dbReference>
<dbReference type="PANTHER" id="PTHR43547:SF2">
    <property type="entry name" value="HYBRID SIGNAL TRANSDUCTION HISTIDINE KINASE C"/>
    <property type="match status" value="1"/>
</dbReference>
<keyword evidence="11" id="KW-0804">Transcription</keyword>
<dbReference type="CDD" id="cd00082">
    <property type="entry name" value="HisKA"/>
    <property type="match status" value="1"/>
</dbReference>
<dbReference type="Pfam" id="PF00512">
    <property type="entry name" value="HisKA"/>
    <property type="match status" value="1"/>
</dbReference>
<protein>
    <recommendedName>
        <fullName evidence="2">histidine kinase</fullName>
        <ecNumber evidence="2">2.7.13.3</ecNumber>
    </recommendedName>
</protein>
<accession>A0A1G8I8W4</accession>
<dbReference type="GO" id="GO:0000155">
    <property type="term" value="F:phosphorelay sensor kinase activity"/>
    <property type="evidence" value="ECO:0007669"/>
    <property type="project" value="InterPro"/>
</dbReference>
<dbReference type="PRINTS" id="PR00344">
    <property type="entry name" value="BCTRLSENSOR"/>
</dbReference>
<evidence type="ECO:0000256" key="2">
    <source>
        <dbReference type="ARBA" id="ARBA00012438"/>
    </source>
</evidence>
<dbReference type="EC" id="2.7.13.3" evidence="2"/>
<dbReference type="Gene3D" id="1.10.10.60">
    <property type="entry name" value="Homeodomain-like"/>
    <property type="match status" value="1"/>
</dbReference>
<keyword evidence="6 17" id="KW-0418">Kinase</keyword>
<proteinExistence type="predicted"/>
<organism evidence="17 18">
    <name type="scientific">Bacteroides ovatus</name>
    <dbReference type="NCBI Taxonomy" id="28116"/>
    <lineage>
        <taxon>Bacteria</taxon>
        <taxon>Pseudomonadati</taxon>
        <taxon>Bacteroidota</taxon>
        <taxon>Bacteroidia</taxon>
        <taxon>Bacteroidales</taxon>
        <taxon>Bacteroidaceae</taxon>
        <taxon>Bacteroides</taxon>
    </lineage>
</organism>
<keyword evidence="4" id="KW-0808">Transferase</keyword>
<gene>
    <name evidence="17" type="ORF">SAMN05192582_10289</name>
</gene>
<dbReference type="PROSITE" id="PS50109">
    <property type="entry name" value="HIS_KIN"/>
    <property type="match status" value="1"/>
</dbReference>
<dbReference type="SMART" id="SM00448">
    <property type="entry name" value="REC"/>
    <property type="match status" value="1"/>
</dbReference>
<dbReference type="InterPro" id="IPR003661">
    <property type="entry name" value="HisK_dim/P_dom"/>
</dbReference>
<dbReference type="SUPFAM" id="SSF52172">
    <property type="entry name" value="CheY-like"/>
    <property type="match status" value="1"/>
</dbReference>
<dbReference type="SUPFAM" id="SSF63829">
    <property type="entry name" value="Calcium-dependent phosphotriesterase"/>
    <property type="match status" value="2"/>
</dbReference>
<dbReference type="Gene3D" id="2.130.10.10">
    <property type="entry name" value="YVTN repeat-like/Quinoprotein amine dehydrogenase"/>
    <property type="match status" value="2"/>
</dbReference>
<dbReference type="InterPro" id="IPR013783">
    <property type="entry name" value="Ig-like_fold"/>
</dbReference>
<evidence type="ECO:0000256" key="12">
    <source>
        <dbReference type="PROSITE-ProRule" id="PRU00169"/>
    </source>
</evidence>
<keyword evidence="3 12" id="KW-0597">Phosphoprotein</keyword>
<dbReference type="RefSeq" id="WP_081352708.1">
    <property type="nucleotide sequence ID" value="NZ_FNDO01000028.1"/>
</dbReference>
<dbReference type="InterPro" id="IPR011110">
    <property type="entry name" value="Reg_prop"/>
</dbReference>
<dbReference type="SMART" id="SM00387">
    <property type="entry name" value="HATPase_c"/>
    <property type="match status" value="1"/>
</dbReference>
<keyword evidence="13" id="KW-0472">Membrane</keyword>
<keyword evidence="13" id="KW-1133">Transmembrane helix</keyword>
<evidence type="ECO:0000256" key="11">
    <source>
        <dbReference type="ARBA" id="ARBA00023163"/>
    </source>
</evidence>
<dbReference type="InterPro" id="IPR018062">
    <property type="entry name" value="HTH_AraC-typ_CS"/>
</dbReference>